<dbReference type="InterPro" id="IPR049519">
    <property type="entry name" value="SmaI"/>
</dbReference>
<name>N1W3G8_9LEPT</name>
<evidence type="ECO:0008006" key="3">
    <source>
        <dbReference type="Google" id="ProtNLM"/>
    </source>
</evidence>
<comment type="caution">
    <text evidence="1">The sequence shown here is derived from an EMBL/GenBank/DDBJ whole genome shotgun (WGS) entry which is preliminary data.</text>
</comment>
<dbReference type="AlphaFoldDB" id="N1W3G8"/>
<dbReference type="STRING" id="1218591.LEP1GSC199_0651"/>
<evidence type="ECO:0000313" key="2">
    <source>
        <dbReference type="Proteomes" id="UP000012227"/>
    </source>
</evidence>
<accession>N1W3G8</accession>
<reference evidence="1 2" key="1">
    <citation type="submission" date="2013-03" db="EMBL/GenBank/DDBJ databases">
        <authorList>
            <person name="Harkins D.M."/>
            <person name="Durkin A.S."/>
            <person name="Brinkac L.M."/>
            <person name="Haft D.H."/>
            <person name="Selengut J.D."/>
            <person name="Sanka R."/>
            <person name="DePew J."/>
            <person name="Purushe J."/>
            <person name="Galloway R.L."/>
            <person name="Vinetz J.M."/>
            <person name="Sutton G.G."/>
            <person name="Nierman W.C."/>
            <person name="Fouts D.E."/>
        </authorList>
    </citation>
    <scope>NUCLEOTIDE SEQUENCE [LARGE SCALE GENOMIC DNA]</scope>
    <source>
        <strain evidence="1 2">Waz Holland</strain>
    </source>
</reference>
<sequence>MTEKFNFKILEDFLKNLTNHQLDIILNIAKIFQSKLSKKFINKASEFINEKIYSDFGDLLKVHHIFSIEPFTKDKFEFGLQKVFSLNGYKSELANKGNRGHDLTLDSIKISLKTQADSKIKSDEIHISKFMELGKGEWKESISDLKNLHEQFINHLENYDKILMLRFLRDDDSILNYELIEIPKSILLKSQDGIFSIMSESKQFPKPGYCEVYEGKDLIYKLYFDGGSERKLQIKNLNKNYCIVHAEWGISASSFK</sequence>
<proteinExistence type="predicted"/>
<dbReference type="Proteomes" id="UP000012227">
    <property type="component" value="Unassembled WGS sequence"/>
</dbReference>
<dbReference type="EMBL" id="AOGY02000086">
    <property type="protein sequence ID" value="EMY67772.1"/>
    <property type="molecule type" value="Genomic_DNA"/>
</dbReference>
<organism evidence="1 2">
    <name type="scientific">Leptospira vanthielii serovar Holland str. Waz Holland = ATCC 700522</name>
    <dbReference type="NCBI Taxonomy" id="1218591"/>
    <lineage>
        <taxon>Bacteria</taxon>
        <taxon>Pseudomonadati</taxon>
        <taxon>Spirochaetota</taxon>
        <taxon>Spirochaetia</taxon>
        <taxon>Leptospirales</taxon>
        <taxon>Leptospiraceae</taxon>
        <taxon>Leptospira</taxon>
    </lineage>
</organism>
<dbReference type="Pfam" id="PF17411">
    <property type="entry name" value="SmaI"/>
    <property type="match status" value="1"/>
</dbReference>
<protein>
    <recommendedName>
        <fullName evidence="3">Restriction endonuclease</fullName>
    </recommendedName>
</protein>
<dbReference type="RefSeq" id="WP_002992032.1">
    <property type="nucleotide sequence ID" value="NZ_AOGY02000086.1"/>
</dbReference>
<evidence type="ECO:0000313" key="1">
    <source>
        <dbReference type="EMBL" id="EMY67772.1"/>
    </source>
</evidence>
<dbReference type="GO" id="GO:0009036">
    <property type="term" value="F:type II site-specific deoxyribonuclease activity"/>
    <property type="evidence" value="ECO:0007669"/>
    <property type="project" value="InterPro"/>
</dbReference>
<gene>
    <name evidence="1" type="ORF">LEP1GSC199_0651</name>
</gene>